<accession>A0AAD9XLI5</accession>
<keyword evidence="2" id="KW-1185">Reference proteome</keyword>
<organism evidence="1 2">
    <name type="scientific">Dipteronia dyeriana</name>
    <dbReference type="NCBI Taxonomy" id="168575"/>
    <lineage>
        <taxon>Eukaryota</taxon>
        <taxon>Viridiplantae</taxon>
        <taxon>Streptophyta</taxon>
        <taxon>Embryophyta</taxon>
        <taxon>Tracheophyta</taxon>
        <taxon>Spermatophyta</taxon>
        <taxon>Magnoliopsida</taxon>
        <taxon>eudicotyledons</taxon>
        <taxon>Gunneridae</taxon>
        <taxon>Pentapetalae</taxon>
        <taxon>rosids</taxon>
        <taxon>malvids</taxon>
        <taxon>Sapindales</taxon>
        <taxon>Sapindaceae</taxon>
        <taxon>Hippocastanoideae</taxon>
        <taxon>Acereae</taxon>
        <taxon>Dipteronia</taxon>
    </lineage>
</organism>
<evidence type="ECO:0008006" key="3">
    <source>
        <dbReference type="Google" id="ProtNLM"/>
    </source>
</evidence>
<reference evidence="1" key="1">
    <citation type="journal article" date="2023" name="Plant J.">
        <title>Genome sequences and population genomics provide insights into the demographic history, inbreeding, and mutation load of two 'living fossil' tree species of Dipteronia.</title>
        <authorList>
            <person name="Feng Y."/>
            <person name="Comes H.P."/>
            <person name="Chen J."/>
            <person name="Zhu S."/>
            <person name="Lu R."/>
            <person name="Zhang X."/>
            <person name="Li P."/>
            <person name="Qiu J."/>
            <person name="Olsen K.M."/>
            <person name="Qiu Y."/>
        </authorList>
    </citation>
    <scope>NUCLEOTIDE SEQUENCE</scope>
    <source>
        <strain evidence="1">KIB01</strain>
    </source>
</reference>
<evidence type="ECO:0000313" key="2">
    <source>
        <dbReference type="Proteomes" id="UP001280121"/>
    </source>
</evidence>
<comment type="caution">
    <text evidence="1">The sequence shown here is derived from an EMBL/GenBank/DDBJ whole genome shotgun (WGS) entry which is preliminary data.</text>
</comment>
<dbReference type="Proteomes" id="UP001280121">
    <property type="component" value="Unassembled WGS sequence"/>
</dbReference>
<evidence type="ECO:0000313" key="1">
    <source>
        <dbReference type="EMBL" id="KAK2661754.1"/>
    </source>
</evidence>
<dbReference type="AlphaFoldDB" id="A0AAD9XLI5"/>
<dbReference type="EMBL" id="JANJYI010000001">
    <property type="protein sequence ID" value="KAK2661754.1"/>
    <property type="molecule type" value="Genomic_DNA"/>
</dbReference>
<protein>
    <recommendedName>
        <fullName evidence="3">Reverse transcriptase</fullName>
    </recommendedName>
</protein>
<gene>
    <name evidence="1" type="ORF">Ddye_000328</name>
</gene>
<proteinExistence type="predicted"/>
<sequence>MHGLVGNIKDCTTKLGRWNAENRRRMKKELFLSKRNCDRCRALLRLDLGLKFIGLRDLDSLLEQEEVYWKQWSRENWFHCCDRNSRYFHSKTSWRHARNTITGLFDNTGVWKEDKVDIVEIIEGYFADLFHSNMPSPPVLEQVFRYVQQRLSGWKIRYLDANFSANEVKRSIFDMFPTKLLGIDGLPALFYQKFWPIVVERVTDASLGVLNERHGLEEVNGTLITFIPKVKRSEQMSIFVQ</sequence>
<name>A0AAD9XLI5_9ROSI</name>